<dbReference type="Proteomes" id="UP000093053">
    <property type="component" value="Chromosome"/>
</dbReference>
<organism evidence="1 2">
    <name type="scientific">Lentzea guizhouensis</name>
    <dbReference type="NCBI Taxonomy" id="1586287"/>
    <lineage>
        <taxon>Bacteria</taxon>
        <taxon>Bacillati</taxon>
        <taxon>Actinomycetota</taxon>
        <taxon>Actinomycetes</taxon>
        <taxon>Pseudonocardiales</taxon>
        <taxon>Pseudonocardiaceae</taxon>
        <taxon>Lentzea</taxon>
    </lineage>
</organism>
<keyword evidence="2" id="KW-1185">Reference proteome</keyword>
<sequence length="102" mass="11186">MGWEVGEVEGRVMTACSSWRVGESPRSLRARAVPLRGAKASSVRRAWTPTRWAASSRMARVSGMDLVQRTASMVARASGAVWKPRRRTGLGTWSVRMRASGP</sequence>
<protein>
    <submittedName>
        <fullName evidence="1">Uncharacterized protein</fullName>
    </submittedName>
</protein>
<evidence type="ECO:0000313" key="1">
    <source>
        <dbReference type="EMBL" id="ANZ38482.1"/>
    </source>
</evidence>
<dbReference type="AlphaFoldDB" id="A0A1B2HL79"/>
<dbReference type="KEGG" id="led:BBK82_22870"/>
<evidence type="ECO:0000313" key="2">
    <source>
        <dbReference type="Proteomes" id="UP000093053"/>
    </source>
</evidence>
<name>A0A1B2HL79_9PSEU</name>
<proteinExistence type="predicted"/>
<reference evidence="1 2" key="1">
    <citation type="submission" date="2016-07" db="EMBL/GenBank/DDBJ databases">
        <title>Complete genome sequence of the Lentzea guizhouensis DHS C013.</title>
        <authorList>
            <person name="Cao C."/>
        </authorList>
    </citation>
    <scope>NUCLEOTIDE SEQUENCE [LARGE SCALE GENOMIC DNA]</scope>
    <source>
        <strain evidence="1 2">DHS C013</strain>
    </source>
</reference>
<gene>
    <name evidence="1" type="ORF">BBK82_22870</name>
</gene>
<dbReference type="EMBL" id="CP016793">
    <property type="protein sequence ID" value="ANZ38482.1"/>
    <property type="molecule type" value="Genomic_DNA"/>
</dbReference>
<accession>A0A1B2HL79</accession>